<reference evidence="3" key="1">
    <citation type="submission" date="2018-05" db="EMBL/GenBank/DDBJ databases">
        <title>Pedobacter paludis sp. nov., isolated from wetland soil.</title>
        <authorList>
            <person name="Zhang Y."/>
        </authorList>
    </citation>
    <scope>NUCLEOTIDE SEQUENCE [LARGE SCALE GENOMIC DNA]</scope>
    <source>
        <strain evidence="3">R-8</strain>
    </source>
</reference>
<dbReference type="EMBL" id="QGNY01000003">
    <property type="protein sequence ID" value="PWS32125.1"/>
    <property type="molecule type" value="Genomic_DNA"/>
</dbReference>
<feature type="domain" description="DUF5615" evidence="1">
    <location>
        <begin position="5"/>
        <end position="105"/>
    </location>
</feature>
<dbReference type="OrthoDB" id="27473at2"/>
<dbReference type="RefSeq" id="WP_109929574.1">
    <property type="nucleotide sequence ID" value="NZ_QGNY01000003.1"/>
</dbReference>
<proteinExistence type="predicted"/>
<accession>A0A317F032</accession>
<dbReference type="InterPro" id="IPR041049">
    <property type="entry name" value="DUF5615"/>
</dbReference>
<dbReference type="AlphaFoldDB" id="A0A317F032"/>
<evidence type="ECO:0000313" key="2">
    <source>
        <dbReference type="EMBL" id="PWS32125.1"/>
    </source>
</evidence>
<protein>
    <recommendedName>
        <fullName evidence="1">DUF5615 domain-containing protein</fullName>
    </recommendedName>
</protein>
<organism evidence="2 3">
    <name type="scientific">Pedobacter paludis</name>
    <dbReference type="NCBI Taxonomy" id="2203212"/>
    <lineage>
        <taxon>Bacteria</taxon>
        <taxon>Pseudomonadati</taxon>
        <taxon>Bacteroidota</taxon>
        <taxon>Sphingobacteriia</taxon>
        <taxon>Sphingobacteriales</taxon>
        <taxon>Sphingobacteriaceae</taxon>
        <taxon>Pedobacter</taxon>
    </lineage>
</organism>
<gene>
    <name evidence="2" type="ORF">DF947_10135</name>
</gene>
<keyword evidence="3" id="KW-1185">Reference proteome</keyword>
<name>A0A317F032_9SPHI</name>
<dbReference type="Proteomes" id="UP000245391">
    <property type="component" value="Unassembled WGS sequence"/>
</dbReference>
<comment type="caution">
    <text evidence="2">The sequence shown here is derived from an EMBL/GenBank/DDBJ whole genome shotgun (WGS) entry which is preliminary data.</text>
</comment>
<dbReference type="Pfam" id="PF18480">
    <property type="entry name" value="DUF5615"/>
    <property type="match status" value="1"/>
</dbReference>
<sequence>MECEFLIDVNLPRYFSLWNSEKYIHQYELGDEWKDSEIWKYAESNNLTIITKDSDFSTRILLHNPPPRVIHIRLGNMKMNKFHDSIDKIWPQIIELNKEYKLVNVFSDRIEGMK</sequence>
<evidence type="ECO:0000313" key="3">
    <source>
        <dbReference type="Proteomes" id="UP000245391"/>
    </source>
</evidence>
<evidence type="ECO:0000259" key="1">
    <source>
        <dbReference type="Pfam" id="PF18480"/>
    </source>
</evidence>